<dbReference type="Proteomes" id="UP000192327">
    <property type="component" value="Unassembled WGS sequence"/>
</dbReference>
<feature type="region of interest" description="Disordered" evidence="1">
    <location>
        <begin position="419"/>
        <end position="445"/>
    </location>
</feature>
<gene>
    <name evidence="3" type="ORF">BST15_19215</name>
    <name evidence="2" type="ORF">WR43_16775</name>
</gene>
<accession>A0A0F5MTF2</accession>
<organism evidence="2 4">
    <name type="scientific">Mycolicibacter arupensis</name>
    <dbReference type="NCBI Taxonomy" id="342002"/>
    <lineage>
        <taxon>Bacteria</taxon>
        <taxon>Bacillati</taxon>
        <taxon>Actinomycetota</taxon>
        <taxon>Actinomycetes</taxon>
        <taxon>Mycobacteriales</taxon>
        <taxon>Mycobacteriaceae</taxon>
        <taxon>Mycolicibacter</taxon>
    </lineage>
</organism>
<keyword evidence="5" id="KW-1185">Reference proteome</keyword>
<feature type="compositionally biased region" description="Basic and acidic residues" evidence="1">
    <location>
        <begin position="436"/>
        <end position="445"/>
    </location>
</feature>
<reference evidence="4" key="1">
    <citation type="submission" date="2015-04" db="EMBL/GenBank/DDBJ databases">
        <title>Genome sequence of Mycobacterium arupense GUC1.</title>
        <authorList>
            <person name="Greninger A.L."/>
            <person name="Cunningham G."/>
            <person name="Chiu C.Y."/>
            <person name="Miller S."/>
        </authorList>
    </citation>
    <scope>NUCLEOTIDE SEQUENCE [LARGE SCALE GENOMIC DNA]</scope>
    <source>
        <strain evidence="4">GUC1</strain>
    </source>
</reference>
<protein>
    <submittedName>
        <fullName evidence="3">Transcriptional regulator</fullName>
    </submittedName>
</protein>
<dbReference type="STRING" id="342002.BST15_19215"/>
<evidence type="ECO:0000313" key="5">
    <source>
        <dbReference type="Proteomes" id="UP000192327"/>
    </source>
</evidence>
<comment type="caution">
    <text evidence="2">The sequence shown here is derived from an EMBL/GenBank/DDBJ whole genome shotgun (WGS) entry which is preliminary data.</text>
</comment>
<reference evidence="3 5" key="3">
    <citation type="submission" date="2016-12" db="EMBL/GenBank/DDBJ databases">
        <title>The new phylogeny of genus Mycobacterium.</title>
        <authorList>
            <person name="Tortoli E."/>
            <person name="Trovato A."/>
            <person name="Cirillo D.M."/>
        </authorList>
    </citation>
    <scope>NUCLEOTIDE SEQUENCE [LARGE SCALE GENOMIC DNA]</scope>
    <source>
        <strain evidence="3 5">DSM 44942</strain>
    </source>
</reference>
<dbReference type="PATRIC" id="fig|342002.3.peg.3896"/>
<dbReference type="EMBL" id="LASW01000095">
    <property type="protein sequence ID" value="KKB97971.1"/>
    <property type="molecule type" value="Genomic_DNA"/>
</dbReference>
<proteinExistence type="predicted"/>
<evidence type="ECO:0000256" key="1">
    <source>
        <dbReference type="SAM" id="MobiDB-lite"/>
    </source>
</evidence>
<reference evidence="2" key="2">
    <citation type="submission" date="2015-04" db="EMBL/GenBank/DDBJ databases">
        <title>Genome sequence of Mycobacterium arupense strain GUC1.</title>
        <authorList>
            <person name="Greninger A.L."/>
            <person name="Cunningham G."/>
            <person name="Chiu C.Y."/>
            <person name="Miller S."/>
        </authorList>
    </citation>
    <scope>NUCLEOTIDE SEQUENCE</scope>
    <source>
        <strain evidence="2">GUC1</strain>
    </source>
</reference>
<dbReference type="Proteomes" id="UP000034416">
    <property type="component" value="Unassembled WGS sequence"/>
</dbReference>
<evidence type="ECO:0000313" key="2">
    <source>
        <dbReference type="EMBL" id="KKB97971.1"/>
    </source>
</evidence>
<dbReference type="OrthoDB" id="3218228at2"/>
<name>A0A0F5MTF2_9MYCO</name>
<dbReference type="AlphaFoldDB" id="A0A0F5MTF2"/>
<evidence type="ECO:0000313" key="3">
    <source>
        <dbReference type="EMBL" id="OQZ92215.1"/>
    </source>
</evidence>
<evidence type="ECO:0000313" key="4">
    <source>
        <dbReference type="Proteomes" id="UP000034416"/>
    </source>
</evidence>
<dbReference type="EMBL" id="MVHH01000065">
    <property type="protein sequence ID" value="OQZ92215.1"/>
    <property type="molecule type" value="Genomic_DNA"/>
</dbReference>
<sequence>MDPDLTKKFFLESESDQLTRIYQWARARYAAPWAVFGAVLLRVSASTGPDVQLPGVIGGRASLNMMAVFVAASGGGKGISDATARLAWPADIHEEGLGSGQGISELFKETKNPEDRISRAIFMVPEIDHLAALDAGQGNNTRATLKAAIMGERLGSKGASSATSRMVAPHTYRMCLSVAGQFGHCGVILDDATGGTPQRTLWFPSTDPQMPGERSADPGPLDTGIPLWAPGADEVVEIAYGPAEITETIIAAHLARQRGDGDALDGHAMLVRCKVAAILAIMHHRSVVSEQDWELSAIVMEVSDATRQTVIEHARQAAKAKVRERAIARAVGDEVYDSRLLDGVRTSILRTLERDGEQAGNELRSKMGKRDRRDMFDQAIALLQHEGLVTSMEVARGTRYRLALVQGEPAVQGAYQQFKEGEPKVQGEPPATVTDLDSRRSHESERPKLSCQRWFNHHVEQLIAAGETLAESFAVITAGQAAGYTKHQIHTAASAHPTLKALGRGQWSITGEHNPYPSADDFITTYLNQLPANTTEVDRDHFRAAGEAAGYAWEALRKAIRNQPRITSTMGPNAAWRITPATTDTAEEGTA</sequence>